<keyword evidence="7" id="KW-0238">DNA-binding</keyword>
<dbReference type="InterPro" id="IPR025944">
    <property type="entry name" value="Sigma_54_int_dom_CS"/>
</dbReference>
<dbReference type="FunFam" id="1.10.8.60:FF:000014">
    <property type="entry name" value="DNA-binding transcriptional regulator NtrC"/>
    <property type="match status" value="1"/>
</dbReference>
<dbReference type="PROSITE" id="PS50045">
    <property type="entry name" value="SIGMA54_INTERACT_4"/>
    <property type="match status" value="1"/>
</dbReference>
<keyword evidence="8" id="KW-0010">Activator</keyword>
<dbReference type="InterPro" id="IPR025943">
    <property type="entry name" value="Sigma_54_int_dom_ATP-bd_2"/>
</dbReference>
<dbReference type="InterPro" id="IPR009057">
    <property type="entry name" value="Homeodomain-like_sf"/>
</dbReference>
<evidence type="ECO:0000256" key="6">
    <source>
        <dbReference type="ARBA" id="ARBA00023015"/>
    </source>
</evidence>
<reference evidence="13 14" key="1">
    <citation type="journal article" date="2015" name="Microbiome">
        <title>Genomic resolution of linkages in carbon, nitrogen, and sulfur cycling among widespread estuary sediment bacteria.</title>
        <authorList>
            <person name="Baker B.J."/>
            <person name="Lazar C.S."/>
            <person name="Teske A.P."/>
            <person name="Dick G.J."/>
        </authorList>
    </citation>
    <scope>NUCLEOTIDE SEQUENCE [LARGE SCALE GENOMIC DNA]</scope>
    <source>
        <strain evidence="13">DG_26</strain>
    </source>
</reference>
<keyword evidence="4" id="KW-0547">Nucleotide-binding</keyword>
<dbReference type="InterPro" id="IPR002078">
    <property type="entry name" value="Sigma_54_int"/>
</dbReference>
<feature type="modified residue" description="4-aspartylphosphate" evidence="10">
    <location>
        <position position="52"/>
    </location>
</feature>
<evidence type="ECO:0000256" key="8">
    <source>
        <dbReference type="ARBA" id="ARBA00023159"/>
    </source>
</evidence>
<dbReference type="GO" id="GO:0006355">
    <property type="term" value="P:regulation of DNA-templated transcription"/>
    <property type="evidence" value="ECO:0007669"/>
    <property type="project" value="InterPro"/>
</dbReference>
<evidence type="ECO:0000313" key="14">
    <source>
        <dbReference type="Proteomes" id="UP000051124"/>
    </source>
</evidence>
<keyword evidence="6" id="KW-0805">Transcription regulation</keyword>
<evidence type="ECO:0000259" key="11">
    <source>
        <dbReference type="PROSITE" id="PS50045"/>
    </source>
</evidence>
<dbReference type="PROSITE" id="PS00676">
    <property type="entry name" value="SIGMA54_INTERACT_2"/>
    <property type="match status" value="1"/>
</dbReference>
<dbReference type="InterPro" id="IPR002197">
    <property type="entry name" value="HTH_Fis"/>
</dbReference>
<dbReference type="Pfam" id="PF00158">
    <property type="entry name" value="Sigma54_activat"/>
    <property type="match status" value="1"/>
</dbReference>
<dbReference type="PANTHER" id="PTHR32071:SF113">
    <property type="entry name" value="ALGINATE BIOSYNTHESIS TRANSCRIPTIONAL REGULATORY PROTEIN ALGB"/>
    <property type="match status" value="1"/>
</dbReference>
<gene>
    <name evidence="13" type="ORF">AMJ40_01195</name>
</gene>
<dbReference type="InterPro" id="IPR003593">
    <property type="entry name" value="AAA+_ATPase"/>
</dbReference>
<evidence type="ECO:0008006" key="15">
    <source>
        <dbReference type="Google" id="ProtNLM"/>
    </source>
</evidence>
<protein>
    <recommendedName>
        <fullName evidence="15">Sigma-54-dependent Fis family transcriptional regulator</fullName>
    </recommendedName>
</protein>
<dbReference type="SUPFAM" id="SSF52540">
    <property type="entry name" value="P-loop containing nucleoside triphosphate hydrolases"/>
    <property type="match status" value="1"/>
</dbReference>
<keyword evidence="9" id="KW-0804">Transcription</keyword>
<keyword evidence="3 10" id="KW-0597">Phosphoprotein</keyword>
<dbReference type="GO" id="GO:0000160">
    <property type="term" value="P:phosphorelay signal transduction system"/>
    <property type="evidence" value="ECO:0007669"/>
    <property type="project" value="InterPro"/>
</dbReference>
<evidence type="ECO:0000256" key="10">
    <source>
        <dbReference type="PROSITE-ProRule" id="PRU00169"/>
    </source>
</evidence>
<dbReference type="SMART" id="SM00382">
    <property type="entry name" value="AAA"/>
    <property type="match status" value="1"/>
</dbReference>
<evidence type="ECO:0000256" key="4">
    <source>
        <dbReference type="ARBA" id="ARBA00022741"/>
    </source>
</evidence>
<evidence type="ECO:0000313" key="13">
    <source>
        <dbReference type="EMBL" id="KPJ50994.1"/>
    </source>
</evidence>
<keyword evidence="5" id="KW-0067">ATP-binding</keyword>
<dbReference type="CDD" id="cd00009">
    <property type="entry name" value="AAA"/>
    <property type="match status" value="1"/>
</dbReference>
<organism evidence="13 14">
    <name type="scientific">candidate division TA06 bacterium DG_26</name>
    <dbReference type="NCBI Taxonomy" id="1703771"/>
    <lineage>
        <taxon>Bacteria</taxon>
        <taxon>Bacteria division TA06</taxon>
    </lineage>
</organism>
<evidence type="ECO:0000256" key="7">
    <source>
        <dbReference type="ARBA" id="ARBA00023125"/>
    </source>
</evidence>
<dbReference type="Pfam" id="PF02954">
    <property type="entry name" value="HTH_8"/>
    <property type="match status" value="1"/>
</dbReference>
<dbReference type="InterPro" id="IPR025662">
    <property type="entry name" value="Sigma_54_int_dom_ATP-bd_1"/>
</dbReference>
<dbReference type="Gene3D" id="3.40.50.300">
    <property type="entry name" value="P-loop containing nucleotide triphosphate hydrolases"/>
    <property type="match status" value="1"/>
</dbReference>
<dbReference type="InterPro" id="IPR001789">
    <property type="entry name" value="Sig_transdc_resp-reg_receiver"/>
</dbReference>
<evidence type="ECO:0000259" key="12">
    <source>
        <dbReference type="PROSITE" id="PS50110"/>
    </source>
</evidence>
<sequence>MYSVLIIEDNERLRQMLMDTLKSGSVEVDGVKTAEEGLDRVKEQGYDFILLDLRLPGMQGMDALQKIREIDSKAIVIIMTAYGTIDVAVEAMRLGAYDFLTKPFDTDHLLLMFKRAWKERKVEEENLLLKEVLKDKFGFDGILGKSQRIREVMTLAKKVATTDSTVLITGESGTGKELFARAIHQMSKRRNYPFVSINCAAIPRELLENELFGSEKGAYTGSVARKAGKFEVADKGTILLDEVGDLNLHLQAKILRVLERKEFERLGGTKVIKVDVRIITATNKNLLEEIQNSRFREDLYYRLAVFPIPLPSLRERKEDIPLLAEHFVIKYCSELKKSRKTTSSDTMEKLMQYNWPGNVRELENTIERAIILCNGPTIEPHHIWTTLRQEQKSPDTLREASLHGAKLAESELIRRALIATSGNKSKAARNLKVSYRVLLKKIKDYDIRIP</sequence>
<dbReference type="GO" id="GO:0043565">
    <property type="term" value="F:sequence-specific DNA binding"/>
    <property type="evidence" value="ECO:0007669"/>
    <property type="project" value="InterPro"/>
</dbReference>
<dbReference type="InterPro" id="IPR011006">
    <property type="entry name" value="CheY-like_superfamily"/>
</dbReference>
<dbReference type="EMBL" id="LIZT01000008">
    <property type="protein sequence ID" value="KPJ50994.1"/>
    <property type="molecule type" value="Genomic_DNA"/>
</dbReference>
<dbReference type="FunFam" id="3.40.50.300:FF:000006">
    <property type="entry name" value="DNA-binding transcriptional regulator NtrC"/>
    <property type="match status" value="1"/>
</dbReference>
<dbReference type="SUPFAM" id="SSF52172">
    <property type="entry name" value="CheY-like"/>
    <property type="match status" value="1"/>
</dbReference>
<comment type="subcellular location">
    <subcellularLocation>
        <location evidence="1">Cytoplasm</location>
    </subcellularLocation>
</comment>
<dbReference type="Gene3D" id="1.10.8.60">
    <property type="match status" value="1"/>
</dbReference>
<evidence type="ECO:0000256" key="2">
    <source>
        <dbReference type="ARBA" id="ARBA00022490"/>
    </source>
</evidence>
<dbReference type="AlphaFoldDB" id="A0A0S7WLE5"/>
<dbReference type="InterPro" id="IPR058031">
    <property type="entry name" value="AAA_lid_NorR"/>
</dbReference>
<accession>A0A0S7WLE5</accession>
<dbReference type="GO" id="GO:0005737">
    <property type="term" value="C:cytoplasm"/>
    <property type="evidence" value="ECO:0007669"/>
    <property type="project" value="UniProtKB-SubCell"/>
</dbReference>
<name>A0A0S7WLE5_UNCT6</name>
<dbReference type="Pfam" id="PF25601">
    <property type="entry name" value="AAA_lid_14"/>
    <property type="match status" value="1"/>
</dbReference>
<dbReference type="GO" id="GO:0005524">
    <property type="term" value="F:ATP binding"/>
    <property type="evidence" value="ECO:0007669"/>
    <property type="project" value="UniProtKB-KW"/>
</dbReference>
<dbReference type="PROSITE" id="PS00688">
    <property type="entry name" value="SIGMA54_INTERACT_3"/>
    <property type="match status" value="1"/>
</dbReference>
<proteinExistence type="predicted"/>
<dbReference type="Pfam" id="PF00072">
    <property type="entry name" value="Response_reg"/>
    <property type="match status" value="1"/>
</dbReference>
<dbReference type="SUPFAM" id="SSF46689">
    <property type="entry name" value="Homeodomain-like"/>
    <property type="match status" value="1"/>
</dbReference>
<dbReference type="InterPro" id="IPR027417">
    <property type="entry name" value="P-loop_NTPase"/>
</dbReference>
<dbReference type="Proteomes" id="UP000051124">
    <property type="component" value="Unassembled WGS sequence"/>
</dbReference>
<dbReference type="PROSITE" id="PS00675">
    <property type="entry name" value="SIGMA54_INTERACT_1"/>
    <property type="match status" value="1"/>
</dbReference>
<dbReference type="PROSITE" id="PS50110">
    <property type="entry name" value="RESPONSE_REGULATORY"/>
    <property type="match status" value="1"/>
</dbReference>
<evidence type="ECO:0000256" key="3">
    <source>
        <dbReference type="ARBA" id="ARBA00022553"/>
    </source>
</evidence>
<dbReference type="PRINTS" id="PR01590">
    <property type="entry name" value="HTHFIS"/>
</dbReference>
<dbReference type="Gene3D" id="1.10.10.60">
    <property type="entry name" value="Homeodomain-like"/>
    <property type="match status" value="1"/>
</dbReference>
<feature type="domain" description="Response regulatory" evidence="12">
    <location>
        <begin position="3"/>
        <end position="117"/>
    </location>
</feature>
<dbReference type="SMART" id="SM00448">
    <property type="entry name" value="REC"/>
    <property type="match status" value="1"/>
</dbReference>
<evidence type="ECO:0000256" key="9">
    <source>
        <dbReference type="ARBA" id="ARBA00023163"/>
    </source>
</evidence>
<dbReference type="FunFam" id="3.40.50.2300:FF:000018">
    <property type="entry name" value="DNA-binding transcriptional regulator NtrC"/>
    <property type="match status" value="1"/>
</dbReference>
<keyword evidence="2" id="KW-0963">Cytoplasm</keyword>
<evidence type="ECO:0000256" key="1">
    <source>
        <dbReference type="ARBA" id="ARBA00004496"/>
    </source>
</evidence>
<dbReference type="Gene3D" id="3.40.50.2300">
    <property type="match status" value="1"/>
</dbReference>
<dbReference type="PANTHER" id="PTHR32071">
    <property type="entry name" value="TRANSCRIPTIONAL REGULATORY PROTEIN"/>
    <property type="match status" value="1"/>
</dbReference>
<feature type="domain" description="Sigma-54 factor interaction" evidence="11">
    <location>
        <begin position="142"/>
        <end position="371"/>
    </location>
</feature>
<evidence type="ECO:0000256" key="5">
    <source>
        <dbReference type="ARBA" id="ARBA00022840"/>
    </source>
</evidence>
<comment type="caution">
    <text evidence="13">The sequence shown here is derived from an EMBL/GenBank/DDBJ whole genome shotgun (WGS) entry which is preliminary data.</text>
</comment>